<gene>
    <name evidence="2" type="ORF">A2U01_0013396</name>
</gene>
<feature type="non-terminal residue" evidence="2">
    <location>
        <position position="198"/>
    </location>
</feature>
<organism evidence="2 3">
    <name type="scientific">Trifolium medium</name>
    <dbReference type="NCBI Taxonomy" id="97028"/>
    <lineage>
        <taxon>Eukaryota</taxon>
        <taxon>Viridiplantae</taxon>
        <taxon>Streptophyta</taxon>
        <taxon>Embryophyta</taxon>
        <taxon>Tracheophyta</taxon>
        <taxon>Spermatophyta</taxon>
        <taxon>Magnoliopsida</taxon>
        <taxon>eudicotyledons</taxon>
        <taxon>Gunneridae</taxon>
        <taxon>Pentapetalae</taxon>
        <taxon>rosids</taxon>
        <taxon>fabids</taxon>
        <taxon>Fabales</taxon>
        <taxon>Fabaceae</taxon>
        <taxon>Papilionoideae</taxon>
        <taxon>50 kb inversion clade</taxon>
        <taxon>NPAAA clade</taxon>
        <taxon>Hologalegina</taxon>
        <taxon>IRL clade</taxon>
        <taxon>Trifolieae</taxon>
        <taxon>Trifolium</taxon>
    </lineage>
</organism>
<name>A0A392MY46_9FABA</name>
<feature type="compositionally biased region" description="Basic and acidic residues" evidence="1">
    <location>
        <begin position="131"/>
        <end position="143"/>
    </location>
</feature>
<dbReference type="EMBL" id="LXQA010022726">
    <property type="protein sequence ID" value="MCH92457.1"/>
    <property type="molecule type" value="Genomic_DNA"/>
</dbReference>
<dbReference type="AlphaFoldDB" id="A0A392MY46"/>
<evidence type="ECO:0000313" key="3">
    <source>
        <dbReference type="Proteomes" id="UP000265520"/>
    </source>
</evidence>
<sequence length="198" mass="22509">MKKELPELKVMMIGEADELEEIFKSVGDDDQKKAEIPNLKVVVFVNLPSLCHVKGIQFQAVENRYIQNCKELSLTSLTSSRYFGKHVFDIDGIDYDVNIELENLFEQLEDFAAGIEVQTALEHMLSSPQEEMNRTPEAEHEFNENVSNLEIPSVATLPTNSEEFMSEQSTSQKYLINQQHQHSVAEIDTTIKLSQGDD</sequence>
<protein>
    <submittedName>
        <fullName evidence="2">CC-NBS-LRR resistance protein</fullName>
    </submittedName>
</protein>
<dbReference type="Proteomes" id="UP000265520">
    <property type="component" value="Unassembled WGS sequence"/>
</dbReference>
<comment type="caution">
    <text evidence="2">The sequence shown here is derived from an EMBL/GenBank/DDBJ whole genome shotgun (WGS) entry which is preliminary data.</text>
</comment>
<keyword evidence="3" id="KW-1185">Reference proteome</keyword>
<evidence type="ECO:0000313" key="2">
    <source>
        <dbReference type="EMBL" id="MCH92457.1"/>
    </source>
</evidence>
<evidence type="ECO:0000256" key="1">
    <source>
        <dbReference type="SAM" id="MobiDB-lite"/>
    </source>
</evidence>
<reference evidence="2 3" key="1">
    <citation type="journal article" date="2018" name="Front. Plant Sci.">
        <title>Red Clover (Trifolium pratense) and Zigzag Clover (T. medium) - A Picture of Genomic Similarities and Differences.</title>
        <authorList>
            <person name="Dluhosova J."/>
            <person name="Istvanek J."/>
            <person name="Nedelnik J."/>
            <person name="Repkova J."/>
        </authorList>
    </citation>
    <scope>NUCLEOTIDE SEQUENCE [LARGE SCALE GENOMIC DNA]</scope>
    <source>
        <strain evidence="3">cv. 10/8</strain>
        <tissue evidence="2">Leaf</tissue>
    </source>
</reference>
<feature type="region of interest" description="Disordered" evidence="1">
    <location>
        <begin position="126"/>
        <end position="145"/>
    </location>
</feature>
<proteinExistence type="predicted"/>
<accession>A0A392MY46</accession>